<comment type="caution">
    <text evidence="1">The sequence shown here is derived from an EMBL/GenBank/DDBJ whole genome shotgun (WGS) entry which is preliminary data.</text>
</comment>
<evidence type="ECO:0000313" key="2">
    <source>
        <dbReference type="Proteomes" id="UP000494245"/>
    </source>
</evidence>
<dbReference type="Proteomes" id="UP000494245">
    <property type="component" value="Unassembled WGS sequence"/>
</dbReference>
<protein>
    <recommendedName>
        <fullName evidence="3">NIF system FeS cluster assembly NifU N-terminal domain-containing protein</fullName>
    </recommendedName>
</protein>
<reference evidence="1 2" key="1">
    <citation type="submission" date="2020-04" db="EMBL/GenBank/DDBJ databases">
        <authorList>
            <consortium name="Desulfovibrio sp. FSS-1 genome sequencing consortium"/>
            <person name="Shimoshige H."/>
            <person name="Kobayashi H."/>
            <person name="Maekawa T."/>
        </authorList>
    </citation>
    <scope>NUCLEOTIDE SEQUENCE [LARGE SCALE GENOMIC DNA]</scope>
    <source>
        <strain evidence="1 2">SIID29052-01</strain>
    </source>
</reference>
<accession>A0A6V8M0Y8</accession>
<dbReference type="AlphaFoldDB" id="A0A6V8M0Y8"/>
<evidence type="ECO:0000313" key="1">
    <source>
        <dbReference type="EMBL" id="GFK95899.1"/>
    </source>
</evidence>
<organism evidence="1 2">
    <name type="scientific">Fundidesulfovibrio magnetotacticus</name>
    <dbReference type="NCBI Taxonomy" id="2730080"/>
    <lineage>
        <taxon>Bacteria</taxon>
        <taxon>Pseudomonadati</taxon>
        <taxon>Thermodesulfobacteriota</taxon>
        <taxon>Desulfovibrionia</taxon>
        <taxon>Desulfovibrionales</taxon>
        <taxon>Desulfovibrionaceae</taxon>
        <taxon>Fundidesulfovibrio</taxon>
    </lineage>
</organism>
<sequence length="118" mass="12826">MVMQSDASGPELKPLDAFTSRVVYGSTFCKRPIDLQILIRNDTVEDVGGAVECPYSRQWLAALIQAAKGKDLDAAWSISGDDLRAGITPPEQSGDCVDCDTYVVAAFRLALRKFEKGL</sequence>
<keyword evidence="2" id="KW-1185">Reference proteome</keyword>
<name>A0A6V8M0Y8_9BACT</name>
<dbReference type="EMBL" id="BLTE01000025">
    <property type="protein sequence ID" value="GFK95899.1"/>
    <property type="molecule type" value="Genomic_DNA"/>
</dbReference>
<reference evidence="1 2" key="2">
    <citation type="submission" date="2020-05" db="EMBL/GenBank/DDBJ databases">
        <title>Draft genome sequence of Desulfovibrio sp. strainFSS-1.</title>
        <authorList>
            <person name="Shimoshige H."/>
            <person name="Kobayashi H."/>
            <person name="Maekawa T."/>
        </authorList>
    </citation>
    <scope>NUCLEOTIDE SEQUENCE [LARGE SCALE GENOMIC DNA]</scope>
    <source>
        <strain evidence="1 2">SIID29052-01</strain>
    </source>
</reference>
<proteinExistence type="predicted"/>
<gene>
    <name evidence="1" type="ORF">NNJEOMEG_03772</name>
</gene>
<evidence type="ECO:0008006" key="3">
    <source>
        <dbReference type="Google" id="ProtNLM"/>
    </source>
</evidence>
<dbReference type="SUPFAM" id="SSF82649">
    <property type="entry name" value="SufE/NifU"/>
    <property type="match status" value="1"/>
</dbReference>